<keyword evidence="4" id="KW-1185">Reference proteome</keyword>
<dbReference type="InterPro" id="IPR018571">
    <property type="entry name" value="Membrane_anchor_Opy2_N"/>
</dbReference>
<dbReference type="OrthoDB" id="2402916at2759"/>
<gene>
    <name evidence="3" type="ORF">CALVIDRAFT_349236</name>
</gene>
<evidence type="ECO:0000313" key="3">
    <source>
        <dbReference type="EMBL" id="KZO91397.1"/>
    </source>
</evidence>
<feature type="transmembrane region" description="Helical" evidence="1">
    <location>
        <begin position="60"/>
        <end position="82"/>
    </location>
</feature>
<dbReference type="STRING" id="1330018.A0A167H9U6"/>
<proteinExistence type="predicted"/>
<sequence length="443" mass="46077">MSLIQRCIQCPSTPPACSCGPNEQCQNIGQSCTVCTYSICVPVDASNDPSSGGGGISTGALVGAIVAAIVVLILAALAIVYVRRRAAARRARDIAPPGGPPGTGEEAMPDHPYARAACPLSNMPLRPPRAPGLDLKAPDPLYAKGNKADKRQSVQTTGSSVMSDSESAVTVELYDARTQSATRHVFGAPAKALVVPINASSTSLPLQRSPLGQASYSVNQTGAGSAVEHDPFADRPGSRNSMTTVATYDPDNVQIMNATLTPLRASGASSGTGHIVAKGPIAARANLLPIRVPPQGLPSLIAYQTAIGQAAARPPPSPHDSLTQIGHARHLSSATTTTTASGFSTSSSLLSSFPFVPPSPLGLPRQRSPESMTFSVRDGEEGVQGLQVDKPTPPPPHFAIFRRATRPRRYATQHACHGAHALRTCQPRLGRSEQTGWGAGRHG</sequence>
<dbReference type="Proteomes" id="UP000076738">
    <property type="component" value="Unassembled WGS sequence"/>
</dbReference>
<dbReference type="EMBL" id="KV417324">
    <property type="protein sequence ID" value="KZO91397.1"/>
    <property type="molecule type" value="Genomic_DNA"/>
</dbReference>
<name>A0A167H9U6_CALVF</name>
<dbReference type="AlphaFoldDB" id="A0A167H9U6"/>
<protein>
    <recommendedName>
        <fullName evidence="2">Membrane anchor Opy2 N-terminal domain-containing protein</fullName>
    </recommendedName>
</protein>
<evidence type="ECO:0000256" key="1">
    <source>
        <dbReference type="SAM" id="Phobius"/>
    </source>
</evidence>
<evidence type="ECO:0000259" key="2">
    <source>
        <dbReference type="Pfam" id="PF09463"/>
    </source>
</evidence>
<reference evidence="3 4" key="1">
    <citation type="journal article" date="2016" name="Mol. Biol. Evol.">
        <title>Comparative Genomics of Early-Diverging Mushroom-Forming Fungi Provides Insights into the Origins of Lignocellulose Decay Capabilities.</title>
        <authorList>
            <person name="Nagy L.G."/>
            <person name="Riley R."/>
            <person name="Tritt A."/>
            <person name="Adam C."/>
            <person name="Daum C."/>
            <person name="Floudas D."/>
            <person name="Sun H."/>
            <person name="Yadav J.S."/>
            <person name="Pangilinan J."/>
            <person name="Larsson K.H."/>
            <person name="Matsuura K."/>
            <person name="Barry K."/>
            <person name="Labutti K."/>
            <person name="Kuo R."/>
            <person name="Ohm R.A."/>
            <person name="Bhattacharya S.S."/>
            <person name="Shirouzu T."/>
            <person name="Yoshinaga Y."/>
            <person name="Martin F.M."/>
            <person name="Grigoriev I.V."/>
            <person name="Hibbett D.S."/>
        </authorList>
    </citation>
    <scope>NUCLEOTIDE SEQUENCE [LARGE SCALE GENOMIC DNA]</scope>
    <source>
        <strain evidence="3 4">TUFC12733</strain>
    </source>
</reference>
<feature type="domain" description="Membrane anchor Opy2 N-terminal" evidence="2">
    <location>
        <begin position="7"/>
        <end position="40"/>
    </location>
</feature>
<dbReference type="Pfam" id="PF09463">
    <property type="entry name" value="Opy2"/>
    <property type="match status" value="1"/>
</dbReference>
<keyword evidence="1" id="KW-1133">Transmembrane helix</keyword>
<keyword evidence="1" id="KW-0472">Membrane</keyword>
<evidence type="ECO:0000313" key="4">
    <source>
        <dbReference type="Proteomes" id="UP000076738"/>
    </source>
</evidence>
<keyword evidence="1" id="KW-0812">Transmembrane</keyword>
<organism evidence="3 4">
    <name type="scientific">Calocera viscosa (strain TUFC12733)</name>
    <dbReference type="NCBI Taxonomy" id="1330018"/>
    <lineage>
        <taxon>Eukaryota</taxon>
        <taxon>Fungi</taxon>
        <taxon>Dikarya</taxon>
        <taxon>Basidiomycota</taxon>
        <taxon>Agaricomycotina</taxon>
        <taxon>Dacrymycetes</taxon>
        <taxon>Dacrymycetales</taxon>
        <taxon>Dacrymycetaceae</taxon>
        <taxon>Calocera</taxon>
    </lineage>
</organism>
<accession>A0A167H9U6</accession>